<proteinExistence type="predicted"/>
<sequence>MIGVDIVKIDRFANKSDYFAKRILSNRELNYYNQQIDIDSKTRVLASIWAIKEAIFKADNQYASFQKIELEHTDKGWKNQNFDISISHDEDAGFLIAFVIKKR</sequence>
<evidence type="ECO:0000313" key="5">
    <source>
        <dbReference type="EMBL" id="OAB48626.1"/>
    </source>
</evidence>
<evidence type="ECO:0000256" key="3">
    <source>
        <dbReference type="ARBA" id="ARBA00022842"/>
    </source>
</evidence>
<dbReference type="PATRIC" id="fig|29557.3.peg.644"/>
<evidence type="ECO:0000313" key="6">
    <source>
        <dbReference type="Proteomes" id="UP000076983"/>
    </source>
</evidence>
<dbReference type="GO" id="GO:0006633">
    <property type="term" value="P:fatty acid biosynthetic process"/>
    <property type="evidence" value="ECO:0007669"/>
    <property type="project" value="InterPro"/>
</dbReference>
<keyword evidence="2" id="KW-0479">Metal-binding</keyword>
<dbReference type="GO" id="GO:0008897">
    <property type="term" value="F:holo-[acyl-carrier-protein] synthase activity"/>
    <property type="evidence" value="ECO:0007669"/>
    <property type="project" value="InterPro"/>
</dbReference>
<dbReference type="AlphaFoldDB" id="A0A168R5W8"/>
<organism evidence="5 6">
    <name type="scientific">Mycoplasmopsis gallinarum</name>
    <dbReference type="NCBI Taxonomy" id="29557"/>
    <lineage>
        <taxon>Bacteria</taxon>
        <taxon>Bacillati</taxon>
        <taxon>Mycoplasmatota</taxon>
        <taxon>Mycoplasmoidales</taxon>
        <taxon>Metamycoplasmataceae</taxon>
        <taxon>Mycoplasmopsis</taxon>
    </lineage>
</organism>
<dbReference type="InterPro" id="IPR004568">
    <property type="entry name" value="Ppantetheine-prot_Trfase_dom"/>
</dbReference>
<dbReference type="InterPro" id="IPR037143">
    <property type="entry name" value="4-PPantetheinyl_Trfase_dom_sf"/>
</dbReference>
<keyword evidence="3" id="KW-0460">Magnesium</keyword>
<evidence type="ECO:0000256" key="1">
    <source>
        <dbReference type="ARBA" id="ARBA00022679"/>
    </source>
</evidence>
<evidence type="ECO:0000259" key="4">
    <source>
        <dbReference type="Pfam" id="PF01648"/>
    </source>
</evidence>
<dbReference type="GO" id="GO:0000287">
    <property type="term" value="F:magnesium ion binding"/>
    <property type="evidence" value="ECO:0007669"/>
    <property type="project" value="InterPro"/>
</dbReference>
<evidence type="ECO:0000256" key="2">
    <source>
        <dbReference type="ARBA" id="ARBA00022723"/>
    </source>
</evidence>
<reference evidence="5 6" key="1">
    <citation type="submission" date="2016-03" db="EMBL/GenBank/DDBJ databases">
        <title>Genome sequence of Mycoplasma gallinarum strain Mgn_IPT.</title>
        <authorList>
            <person name="Yacoub E."/>
            <person name="Sirand-Pugnet P."/>
            <person name="Barre A."/>
            <person name="Maurier F."/>
            <person name="Blanchard A."/>
            <person name="Ben Abdelmoumen B.M."/>
        </authorList>
    </citation>
    <scope>NUCLEOTIDE SEQUENCE [LARGE SCALE GENOMIC DNA]</scope>
    <source>
        <strain evidence="5 6">Mgn_IPT</strain>
    </source>
</reference>
<gene>
    <name evidence="5" type="primary">acpS</name>
    <name evidence="5" type="ORF">MGALLINA_06290</name>
</gene>
<protein>
    <submittedName>
        <fullName evidence="5">Holo-[acyl-carrier protein] synthase</fullName>
    </submittedName>
</protein>
<dbReference type="STRING" id="29557.MGALLINA_06290"/>
<dbReference type="SUPFAM" id="SSF56214">
    <property type="entry name" value="4'-phosphopantetheinyl transferase"/>
    <property type="match status" value="1"/>
</dbReference>
<dbReference type="Gene3D" id="3.90.470.20">
    <property type="entry name" value="4'-phosphopantetheinyl transferase domain"/>
    <property type="match status" value="1"/>
</dbReference>
<dbReference type="EMBL" id="LVLH01000055">
    <property type="protein sequence ID" value="OAB48626.1"/>
    <property type="molecule type" value="Genomic_DNA"/>
</dbReference>
<accession>A0A168R5W8</accession>
<dbReference type="Proteomes" id="UP000076983">
    <property type="component" value="Unassembled WGS sequence"/>
</dbReference>
<comment type="caution">
    <text evidence="5">The sequence shown here is derived from an EMBL/GenBank/DDBJ whole genome shotgun (WGS) entry which is preliminary data.</text>
</comment>
<dbReference type="InterPro" id="IPR008278">
    <property type="entry name" value="4-PPantetheinyl_Trfase_dom"/>
</dbReference>
<dbReference type="NCBIfam" id="TIGR00556">
    <property type="entry name" value="pantethn_trn"/>
    <property type="match status" value="1"/>
</dbReference>
<keyword evidence="6" id="KW-1185">Reference proteome</keyword>
<feature type="domain" description="4'-phosphopantetheinyl transferase" evidence="4">
    <location>
        <begin position="2"/>
        <end position="76"/>
    </location>
</feature>
<name>A0A168R5W8_9BACT</name>
<dbReference type="RefSeq" id="WP_063626377.1">
    <property type="nucleotide sequence ID" value="NZ_LVLH01000055.1"/>
</dbReference>
<dbReference type="Pfam" id="PF01648">
    <property type="entry name" value="ACPS"/>
    <property type="match status" value="1"/>
</dbReference>
<dbReference type="OrthoDB" id="389495at2"/>
<keyword evidence="1" id="KW-0808">Transferase</keyword>